<accession>A0ABQ8T6C1</accession>
<proteinExistence type="predicted"/>
<reference evidence="1 2" key="1">
    <citation type="journal article" date="2022" name="Allergy">
        <title>Genome assembly and annotation of Periplaneta americana reveal a comprehensive cockroach allergen profile.</title>
        <authorList>
            <person name="Wang L."/>
            <person name="Xiong Q."/>
            <person name="Saelim N."/>
            <person name="Wang L."/>
            <person name="Nong W."/>
            <person name="Wan A.T."/>
            <person name="Shi M."/>
            <person name="Liu X."/>
            <person name="Cao Q."/>
            <person name="Hui J.H.L."/>
            <person name="Sookrung N."/>
            <person name="Leung T.F."/>
            <person name="Tungtrongchitr A."/>
            <person name="Tsui S.K.W."/>
        </authorList>
    </citation>
    <scope>NUCLEOTIDE SEQUENCE [LARGE SCALE GENOMIC DNA]</scope>
    <source>
        <strain evidence="1">PWHHKU_190912</strain>
    </source>
</reference>
<sequence>MADLCEGDNEPADSLKAICKEVTLHTIVRARALNYALITANEIDADMVFNTDQNRFEYELTSNRSLSMTGEKKTEANVKRVSSITHSYTIHVLISMSGRLTKKLYYTGDKFGKRVSETVQCNQSPNIEYDCITTGKMLTARKLSWIRKILEPDLTGASLLLLDS</sequence>
<organism evidence="1 2">
    <name type="scientific">Periplaneta americana</name>
    <name type="common">American cockroach</name>
    <name type="synonym">Blatta americana</name>
    <dbReference type="NCBI Taxonomy" id="6978"/>
    <lineage>
        <taxon>Eukaryota</taxon>
        <taxon>Metazoa</taxon>
        <taxon>Ecdysozoa</taxon>
        <taxon>Arthropoda</taxon>
        <taxon>Hexapoda</taxon>
        <taxon>Insecta</taxon>
        <taxon>Pterygota</taxon>
        <taxon>Neoptera</taxon>
        <taxon>Polyneoptera</taxon>
        <taxon>Dictyoptera</taxon>
        <taxon>Blattodea</taxon>
        <taxon>Blattoidea</taxon>
        <taxon>Blattidae</taxon>
        <taxon>Blattinae</taxon>
        <taxon>Periplaneta</taxon>
    </lineage>
</organism>
<gene>
    <name evidence="1" type="ORF">ANN_11312</name>
</gene>
<evidence type="ECO:0000313" key="2">
    <source>
        <dbReference type="Proteomes" id="UP001148838"/>
    </source>
</evidence>
<keyword evidence="2" id="KW-1185">Reference proteome</keyword>
<comment type="caution">
    <text evidence="1">The sequence shown here is derived from an EMBL/GenBank/DDBJ whole genome shotgun (WGS) entry which is preliminary data.</text>
</comment>
<protein>
    <submittedName>
        <fullName evidence="1">Uncharacterized protein</fullName>
    </submittedName>
</protein>
<evidence type="ECO:0000313" key="1">
    <source>
        <dbReference type="EMBL" id="KAJ4441457.1"/>
    </source>
</evidence>
<name>A0ABQ8T6C1_PERAM</name>
<dbReference type="EMBL" id="JAJSOF020000015">
    <property type="protein sequence ID" value="KAJ4441457.1"/>
    <property type="molecule type" value="Genomic_DNA"/>
</dbReference>
<dbReference type="Proteomes" id="UP001148838">
    <property type="component" value="Unassembled WGS sequence"/>
</dbReference>